<proteinExistence type="predicted"/>
<accession>A0A1G1VN57</accession>
<feature type="region of interest" description="Disordered" evidence="1">
    <location>
        <begin position="240"/>
        <end position="348"/>
    </location>
</feature>
<evidence type="ECO:0000313" key="2">
    <source>
        <dbReference type="EMBL" id="OGY16836.1"/>
    </source>
</evidence>
<dbReference type="EMBL" id="MHCI01000009">
    <property type="protein sequence ID" value="OGY16836.1"/>
    <property type="molecule type" value="Genomic_DNA"/>
</dbReference>
<sequence>MAAPTPIRATTQEHLDIEDIIENVVLLKDGSVAMVITTTAVNFGLLSESEQDATIYAYAALLNSLTFAIQILIRSSRKDISGYEKLLTEQETRTVSPENRDRIRKYREFILETVRQRNVLDKKFYIVIPFSVMELGVAKSATALAKGASRSLPFPKDYIIKRAKMTLEPKFDHLAHQLGRLGLRARQLTTKELIQLMFELYNHDSAHGQILASPEEYETPLVKPAVAFQENPQIVGPEDKKIAGHTEMPPPPRPALPSFQAQTAQAPALKTSGIQPSPRMEVKPATQPIPQTPVQPQKSPAPESETTMAPEAPIQGAQEGKPVDAQPKPSSDLDAQALIDQAVGNKQQ</sequence>
<reference evidence="2 3" key="1">
    <citation type="journal article" date="2016" name="Nat. Commun.">
        <title>Thousands of microbial genomes shed light on interconnected biogeochemical processes in an aquifer system.</title>
        <authorList>
            <person name="Anantharaman K."/>
            <person name="Brown C.T."/>
            <person name="Hug L.A."/>
            <person name="Sharon I."/>
            <person name="Castelle C.J."/>
            <person name="Probst A.J."/>
            <person name="Thomas B.C."/>
            <person name="Singh A."/>
            <person name="Wilkins M.J."/>
            <person name="Karaoz U."/>
            <person name="Brodie E.L."/>
            <person name="Williams K.H."/>
            <person name="Hubbard S.S."/>
            <person name="Banfield J.F."/>
        </authorList>
    </citation>
    <scope>NUCLEOTIDE SEQUENCE [LARGE SCALE GENOMIC DNA]</scope>
</reference>
<dbReference type="Proteomes" id="UP000179069">
    <property type="component" value="Unassembled WGS sequence"/>
</dbReference>
<feature type="compositionally biased region" description="Low complexity" evidence="1">
    <location>
        <begin position="284"/>
        <end position="297"/>
    </location>
</feature>
<gene>
    <name evidence="2" type="ORF">A2785_03670</name>
</gene>
<comment type="caution">
    <text evidence="2">The sequence shown here is derived from an EMBL/GenBank/DDBJ whole genome shotgun (WGS) entry which is preliminary data.</text>
</comment>
<organism evidence="2 3">
    <name type="scientific">Candidatus Chisholmbacteria bacterium RIFCSPHIGHO2_01_FULL_49_18</name>
    <dbReference type="NCBI Taxonomy" id="1797590"/>
    <lineage>
        <taxon>Bacteria</taxon>
        <taxon>Candidatus Chisholmiibacteriota</taxon>
    </lineage>
</organism>
<protein>
    <submittedName>
        <fullName evidence="2">Uncharacterized protein</fullName>
    </submittedName>
</protein>
<dbReference type="AlphaFoldDB" id="A0A1G1VN57"/>
<name>A0A1G1VN57_9BACT</name>
<evidence type="ECO:0000313" key="3">
    <source>
        <dbReference type="Proteomes" id="UP000179069"/>
    </source>
</evidence>
<evidence type="ECO:0000256" key="1">
    <source>
        <dbReference type="SAM" id="MobiDB-lite"/>
    </source>
</evidence>